<dbReference type="Proteomes" id="UP000266673">
    <property type="component" value="Unassembled WGS sequence"/>
</dbReference>
<dbReference type="SUPFAM" id="SSF56112">
    <property type="entry name" value="Protein kinase-like (PK-like)"/>
    <property type="match status" value="1"/>
</dbReference>
<dbReference type="InterPro" id="IPR000719">
    <property type="entry name" value="Prot_kinase_dom"/>
</dbReference>
<keyword evidence="1" id="KW-0547">Nucleotide-binding</keyword>
<dbReference type="Pfam" id="PF07714">
    <property type="entry name" value="PK_Tyr_Ser-Thr"/>
    <property type="match status" value="2"/>
</dbReference>
<reference evidence="4 5" key="1">
    <citation type="submission" date="2018-06" db="EMBL/GenBank/DDBJ databases">
        <title>Comparative genomics reveals the genomic features of Rhizophagus irregularis, R. cerebriforme, R. diaphanum and Gigaspora rosea, and their symbiotic lifestyle signature.</title>
        <authorList>
            <person name="Morin E."/>
            <person name="San Clemente H."/>
            <person name="Chen E.C.H."/>
            <person name="De La Providencia I."/>
            <person name="Hainaut M."/>
            <person name="Kuo A."/>
            <person name="Kohler A."/>
            <person name="Murat C."/>
            <person name="Tang N."/>
            <person name="Roy S."/>
            <person name="Loubradou J."/>
            <person name="Henrissat B."/>
            <person name="Grigoriev I.V."/>
            <person name="Corradi N."/>
            <person name="Roux C."/>
            <person name="Martin F.M."/>
        </authorList>
    </citation>
    <scope>NUCLEOTIDE SEQUENCE [LARGE SCALE GENOMIC DNA]</scope>
    <source>
        <strain evidence="4 5">DAOM 194757</strain>
    </source>
</reference>
<gene>
    <name evidence="4" type="ORF">C2G38_2255553</name>
</gene>
<evidence type="ECO:0000313" key="5">
    <source>
        <dbReference type="Proteomes" id="UP000266673"/>
    </source>
</evidence>
<dbReference type="InterPro" id="IPR001245">
    <property type="entry name" value="Ser-Thr/Tyr_kinase_cat_dom"/>
</dbReference>
<dbReference type="InterPro" id="IPR051681">
    <property type="entry name" value="Ser/Thr_Kinases-Pseudokinases"/>
</dbReference>
<keyword evidence="4" id="KW-0808">Transferase</keyword>
<evidence type="ECO:0000259" key="3">
    <source>
        <dbReference type="PROSITE" id="PS50011"/>
    </source>
</evidence>
<keyword evidence="4" id="KW-0418">Kinase</keyword>
<dbReference type="PROSITE" id="PS50011">
    <property type="entry name" value="PROTEIN_KINASE_DOM"/>
    <property type="match status" value="1"/>
</dbReference>
<evidence type="ECO:0000256" key="2">
    <source>
        <dbReference type="ARBA" id="ARBA00022840"/>
    </source>
</evidence>
<evidence type="ECO:0000256" key="1">
    <source>
        <dbReference type="ARBA" id="ARBA00022741"/>
    </source>
</evidence>
<dbReference type="STRING" id="44941.A0A397U627"/>
<dbReference type="OrthoDB" id="2439750at2759"/>
<proteinExistence type="predicted"/>
<dbReference type="EMBL" id="QKWP01002669">
    <property type="protein sequence ID" value="RIB02516.1"/>
    <property type="molecule type" value="Genomic_DNA"/>
</dbReference>
<dbReference type="InterPro" id="IPR011009">
    <property type="entry name" value="Kinase-like_dom_sf"/>
</dbReference>
<keyword evidence="5" id="KW-1185">Reference proteome</keyword>
<dbReference type="PANTHER" id="PTHR44329:SF298">
    <property type="entry name" value="MIXED LINEAGE KINASE DOMAIN-LIKE PROTEIN"/>
    <property type="match status" value="1"/>
</dbReference>
<comment type="caution">
    <text evidence="4">The sequence shown here is derived from an EMBL/GenBank/DDBJ whole genome shotgun (WGS) entry which is preliminary data.</text>
</comment>
<organism evidence="4 5">
    <name type="scientific">Gigaspora rosea</name>
    <dbReference type="NCBI Taxonomy" id="44941"/>
    <lineage>
        <taxon>Eukaryota</taxon>
        <taxon>Fungi</taxon>
        <taxon>Fungi incertae sedis</taxon>
        <taxon>Mucoromycota</taxon>
        <taxon>Glomeromycotina</taxon>
        <taxon>Glomeromycetes</taxon>
        <taxon>Diversisporales</taxon>
        <taxon>Gigasporaceae</taxon>
        <taxon>Gigaspora</taxon>
    </lineage>
</organism>
<dbReference type="Gene3D" id="1.10.510.10">
    <property type="entry name" value="Transferase(Phosphotransferase) domain 1"/>
    <property type="match status" value="2"/>
</dbReference>
<protein>
    <submittedName>
        <fullName evidence="4">Kinase-like domain-containing protein</fullName>
    </submittedName>
</protein>
<dbReference type="GO" id="GO:0005524">
    <property type="term" value="F:ATP binding"/>
    <property type="evidence" value="ECO:0007669"/>
    <property type="project" value="UniProtKB-KW"/>
</dbReference>
<evidence type="ECO:0000313" key="4">
    <source>
        <dbReference type="EMBL" id="RIB02516.1"/>
    </source>
</evidence>
<accession>A0A397U627</accession>
<dbReference type="GO" id="GO:0004674">
    <property type="term" value="F:protein serine/threonine kinase activity"/>
    <property type="evidence" value="ECO:0007669"/>
    <property type="project" value="TreeGrafter"/>
</dbReference>
<name>A0A397U627_9GLOM</name>
<keyword evidence="2" id="KW-0067">ATP-binding</keyword>
<dbReference type="PANTHER" id="PTHR44329">
    <property type="entry name" value="SERINE/THREONINE-PROTEIN KINASE TNNI3K-RELATED"/>
    <property type="match status" value="1"/>
</dbReference>
<sequence length="165" mass="19101">MVLQFANGRSLREHLQAKQNNDGLYKISWTELIQIANDIAKGLKYLHSNGIIHRDLKFKRNEKSDIYSLGILLWELTSGIPSFHNLTLMEIILKIKYHCREKDINNTPQDYANLYKKCWSSDPEQRPTLNEISVVLDTLSGEITVEFITNYIDNTLRDTSSDTKV</sequence>
<dbReference type="AlphaFoldDB" id="A0A397U627"/>
<feature type="domain" description="Protein kinase" evidence="3">
    <location>
        <begin position="1"/>
        <end position="165"/>
    </location>
</feature>